<dbReference type="CDD" id="cd16917">
    <property type="entry name" value="HATPase_UhpB-NarQ-NarX-like"/>
    <property type="match status" value="1"/>
</dbReference>
<keyword evidence="2" id="KW-0418">Kinase</keyword>
<dbReference type="Pfam" id="PF02518">
    <property type="entry name" value="HATPase_c"/>
    <property type="match status" value="1"/>
</dbReference>
<feature type="transmembrane region" description="Helical" evidence="4">
    <location>
        <begin position="238"/>
        <end position="259"/>
    </location>
</feature>
<evidence type="ECO:0000313" key="6">
    <source>
        <dbReference type="EMBL" id="APE45937.1"/>
    </source>
</evidence>
<dbReference type="EMBL" id="CP018080">
    <property type="protein sequence ID" value="APE45937.1"/>
    <property type="molecule type" value="Genomic_DNA"/>
</dbReference>
<dbReference type="OrthoDB" id="9778496at2"/>
<dbReference type="PROSITE" id="PS50109">
    <property type="entry name" value="HIS_KIN"/>
    <property type="match status" value="1"/>
</dbReference>
<feature type="transmembrane region" description="Helical" evidence="4">
    <location>
        <begin position="214"/>
        <end position="232"/>
    </location>
</feature>
<organism evidence="6 7">
    <name type="scientific">Sulfitobacter alexandrii</name>
    <dbReference type="NCBI Taxonomy" id="1917485"/>
    <lineage>
        <taxon>Bacteria</taxon>
        <taxon>Pseudomonadati</taxon>
        <taxon>Pseudomonadota</taxon>
        <taxon>Alphaproteobacteria</taxon>
        <taxon>Rhodobacterales</taxon>
        <taxon>Roseobacteraceae</taxon>
        <taxon>Sulfitobacter</taxon>
    </lineage>
</organism>
<evidence type="ECO:0000256" key="2">
    <source>
        <dbReference type="ARBA" id="ARBA00022777"/>
    </source>
</evidence>
<evidence type="ECO:0000313" key="7">
    <source>
        <dbReference type="Proteomes" id="UP000181897"/>
    </source>
</evidence>
<proteinExistence type="predicted"/>
<feature type="transmembrane region" description="Helical" evidence="4">
    <location>
        <begin position="302"/>
        <end position="324"/>
    </location>
</feature>
<dbReference type="InterPro" id="IPR050482">
    <property type="entry name" value="Sensor_HK_TwoCompSys"/>
</dbReference>
<feature type="transmembrane region" description="Helical" evidence="4">
    <location>
        <begin position="150"/>
        <end position="168"/>
    </location>
</feature>
<evidence type="ECO:0000256" key="4">
    <source>
        <dbReference type="SAM" id="Phobius"/>
    </source>
</evidence>
<dbReference type="GO" id="GO:0016301">
    <property type="term" value="F:kinase activity"/>
    <property type="evidence" value="ECO:0007669"/>
    <property type="project" value="UniProtKB-KW"/>
</dbReference>
<evidence type="ECO:0000259" key="5">
    <source>
        <dbReference type="PROSITE" id="PS50109"/>
    </source>
</evidence>
<dbReference type="RefSeq" id="WP_071974248.1">
    <property type="nucleotide sequence ID" value="NZ_CP018080.1"/>
</dbReference>
<dbReference type="SUPFAM" id="SSF55874">
    <property type="entry name" value="ATPase domain of HSP90 chaperone/DNA topoisomerase II/histidine kinase"/>
    <property type="match status" value="1"/>
</dbReference>
<keyword evidence="7" id="KW-1185">Reference proteome</keyword>
<keyword evidence="4" id="KW-0472">Membrane</keyword>
<dbReference type="GO" id="GO:0000160">
    <property type="term" value="P:phosphorelay signal transduction system"/>
    <property type="evidence" value="ECO:0007669"/>
    <property type="project" value="UniProtKB-KW"/>
</dbReference>
<evidence type="ECO:0000256" key="3">
    <source>
        <dbReference type="ARBA" id="ARBA00023012"/>
    </source>
</evidence>
<dbReference type="InterPro" id="IPR036890">
    <property type="entry name" value="HATPase_C_sf"/>
</dbReference>
<reference evidence="6 7" key="1">
    <citation type="submission" date="2016-11" db="EMBL/GenBank/DDBJ databases">
        <title>Complete genome sequence of Sulfitobacter sp. AM1-D1, a toxic bacteria associated with marine dinoflagellate Alexandrium minutum in East China Sea.</title>
        <authorList>
            <person name="Yang Q."/>
            <person name="Zhang X."/>
            <person name="Tian X."/>
        </authorList>
    </citation>
    <scope>NUCLEOTIDE SEQUENCE [LARGE SCALE GENOMIC DNA]</scope>
    <source>
        <strain evidence="6 7">AM1-D1</strain>
        <plasmid evidence="6 7">unnamed4</plasmid>
    </source>
</reference>
<geneLocation type="plasmid" evidence="6 7">
    <name>unnamed4</name>
</geneLocation>
<name>A0A1J0WNG9_9RHOB</name>
<dbReference type="Proteomes" id="UP000181897">
    <property type="component" value="Plasmid unnamed4"/>
</dbReference>
<feature type="transmembrane region" description="Helical" evidence="4">
    <location>
        <begin position="188"/>
        <end position="205"/>
    </location>
</feature>
<dbReference type="PANTHER" id="PTHR24421">
    <property type="entry name" value="NITRATE/NITRITE SENSOR PROTEIN NARX-RELATED"/>
    <property type="match status" value="1"/>
</dbReference>
<protein>
    <recommendedName>
        <fullName evidence="5">Histidine kinase domain-containing protein</fullName>
    </recommendedName>
</protein>
<dbReference type="KEGG" id="suam:BOO69_20470"/>
<keyword evidence="1" id="KW-0808">Transferase</keyword>
<keyword evidence="4" id="KW-0812">Transmembrane</keyword>
<feature type="transmembrane region" description="Helical" evidence="4">
    <location>
        <begin position="271"/>
        <end position="290"/>
    </location>
</feature>
<feature type="transmembrane region" description="Helical" evidence="4">
    <location>
        <begin position="12"/>
        <end position="33"/>
    </location>
</feature>
<dbReference type="InterPro" id="IPR003594">
    <property type="entry name" value="HATPase_dom"/>
</dbReference>
<keyword evidence="3" id="KW-0902">Two-component regulatory system</keyword>
<keyword evidence="4" id="KW-1133">Transmembrane helix</keyword>
<keyword evidence="6" id="KW-0614">Plasmid</keyword>
<gene>
    <name evidence="6" type="ORF">BOO69_20470</name>
</gene>
<feature type="transmembrane region" description="Helical" evidence="4">
    <location>
        <begin position="336"/>
        <end position="358"/>
    </location>
</feature>
<feature type="transmembrane region" description="Helical" evidence="4">
    <location>
        <begin position="364"/>
        <end position="381"/>
    </location>
</feature>
<feature type="transmembrane region" description="Helical" evidence="4">
    <location>
        <begin position="119"/>
        <end position="138"/>
    </location>
</feature>
<evidence type="ECO:0000256" key="1">
    <source>
        <dbReference type="ARBA" id="ARBA00022679"/>
    </source>
</evidence>
<sequence>MSRPLARLSPTAILLTAVVVAMVLTASAVLTAIDRPYIDLPEGAVPTVVGDVTLEDTDLISEPDYLGTYPRMTAFFERQDRIAALLAGPEVTVSYAMPDGTTETATFTPRPREIADLPFPFWFQQGVGILALLVAGWVMALRRDDWGARMFALTGLFVPVFAMAASVYSTRQIALPGDTFKLLSQINHFGAGSFGIALVGLFLMYPKPLFHPRWLLVPLVVFGIGIVLDLAYVGTDIWLNLIVPTQTLLALVFGVAQWWRSRRDPLSRAGLRWFFLFSLVGVSLFVSLSVLPPAIGIAEEGFIPQAYAFGFFNLMHIGLALGIIRWRVFDLDRYAYYVWVWLAGAVLIFVTDLVLLLWLREQPWASLALALLIGGFLYFPVRQLLLVRLFGSRTPQVSAMIPEVIDVALAPTQRLQNERWNALLQDTFAPAAQIEVLEDAPARPEIAENGVALLLPALTGMAGRRLRYASGGRRLFGREDVQAAATLARMHGVVRESHLAYERGVNVERDRISRDVHDNIGAQLLSALHAAEGSRKDGLLRDTLTDLRQIISDGFRSNYRLSDTTADIRAEMADRLEVHGISLNWPAASLEDLSTVSETQVPFLLVNTLRSLTREITSNIIKHASATEVTVSLTLSEDMLHLEFLDNGTGFDTADVQRGAGLDNMEERVRTIGGTIRFRRLPQGMSTQMSLPLDVYTRSEMAQAAM</sequence>
<accession>A0A1J0WNG9</accession>
<dbReference type="InterPro" id="IPR005467">
    <property type="entry name" value="His_kinase_dom"/>
</dbReference>
<dbReference type="Gene3D" id="3.30.565.10">
    <property type="entry name" value="Histidine kinase-like ATPase, C-terminal domain"/>
    <property type="match status" value="1"/>
</dbReference>
<feature type="domain" description="Histidine kinase" evidence="5">
    <location>
        <begin position="609"/>
        <end position="695"/>
    </location>
</feature>
<dbReference type="AlphaFoldDB" id="A0A1J0WNG9"/>